<feature type="transmembrane region" description="Helical" evidence="5">
    <location>
        <begin position="360"/>
        <end position="377"/>
    </location>
</feature>
<dbReference type="InterPro" id="IPR019734">
    <property type="entry name" value="TPR_rpt"/>
</dbReference>
<accession>A0A367ZTN1</accession>
<proteinExistence type="predicted"/>
<evidence type="ECO:0000256" key="5">
    <source>
        <dbReference type="SAM" id="Phobius"/>
    </source>
</evidence>
<keyword evidence="5" id="KW-1133">Transmembrane helix</keyword>
<dbReference type="EMBL" id="QOQW01000005">
    <property type="protein sequence ID" value="RCK80712.1"/>
    <property type="molecule type" value="Genomic_DNA"/>
</dbReference>
<evidence type="ECO:0000256" key="4">
    <source>
        <dbReference type="SAM" id="MobiDB-lite"/>
    </source>
</evidence>
<feature type="transmembrane region" description="Helical" evidence="5">
    <location>
        <begin position="414"/>
        <end position="433"/>
    </location>
</feature>
<feature type="transmembrane region" description="Helical" evidence="5">
    <location>
        <begin position="62"/>
        <end position="84"/>
    </location>
</feature>
<dbReference type="PROSITE" id="PS50005">
    <property type="entry name" value="TPR"/>
    <property type="match status" value="1"/>
</dbReference>
<keyword evidence="2 3" id="KW-0802">TPR repeat</keyword>
<gene>
    <name evidence="6" type="ORF">OZSIB_3025</name>
</gene>
<feature type="region of interest" description="Disordered" evidence="4">
    <location>
        <begin position="221"/>
        <end position="275"/>
    </location>
</feature>
<dbReference type="InterPro" id="IPR052346">
    <property type="entry name" value="O-mannosyl-transferase_TMTC"/>
</dbReference>
<dbReference type="AlphaFoldDB" id="A0A367ZTN1"/>
<dbReference type="InterPro" id="IPR011990">
    <property type="entry name" value="TPR-like_helical_dom_sf"/>
</dbReference>
<feature type="transmembrane region" description="Helical" evidence="5">
    <location>
        <begin position="439"/>
        <end position="458"/>
    </location>
</feature>
<name>A0A367ZTN1_9BACT</name>
<sequence>MDNGFTHLDEADMILEQPWVQDWSWDSIRRMFTASWQYTYSPLAFLAWALQKRWFDLDPGWLHTVTLGLHLTTTLLVGLWIAALTDDRRLALAAGLVFGLHPLQVESVAWATGQRTVLSGLLFFAALAAQTWADRRSLIRPVEGPNPPVSRGCLGQFRNPACFLQWLSLLCLIGAILAKGTAFVFPVIVLLQRLFLYRTSFLDHKPSPASTLIATTFLPTGETETTAAPPRAPGAVDEPGRTEPPADRPAQLPHPAHASRPDRTADAPPAPAPRPGWRELARRWADLGVDLAWAAVISLIGAGVAWLAAAPQMPAVPTLERVLVAARGVLFQLGSFVWPVGLSCLYPIPEGPADTFPWSYWLAPALVAGLAWCAWQTRQRDPLFTFGAMFFAVALAPLSQLVRVGMPILTSDHFMYVPLAGLALAAASIYLTMPGPSARSAWLAGMVLLSLGLGLLTYRQCEVWQSAHTLFGHTLQLYPGLSLAHHQLGVALLREERWDEAVVQFDAVLQSRPDDLDARIGRATARVGARDWAAARAELAQILARAPDHPAVRALARVLPSSP</sequence>
<evidence type="ECO:0000313" key="6">
    <source>
        <dbReference type="EMBL" id="RCK80712.1"/>
    </source>
</evidence>
<comment type="caution">
    <text evidence="6">The sequence shown here is derived from an EMBL/GenBank/DDBJ whole genome shotgun (WGS) entry which is preliminary data.</text>
</comment>
<organism evidence="6 7">
    <name type="scientific">Candidatus Ozemobacter sibiricus</name>
    <dbReference type="NCBI Taxonomy" id="2268124"/>
    <lineage>
        <taxon>Bacteria</taxon>
        <taxon>Candidatus Ozemobacteria</taxon>
        <taxon>Candidatus Ozemobacterales</taxon>
        <taxon>Candidatus Ozemobacteraceae</taxon>
        <taxon>Candidatus Ozemobacter</taxon>
    </lineage>
</organism>
<feature type="transmembrane region" description="Helical" evidence="5">
    <location>
        <begin position="383"/>
        <end position="402"/>
    </location>
</feature>
<dbReference type="Pfam" id="PF14559">
    <property type="entry name" value="TPR_19"/>
    <property type="match status" value="1"/>
</dbReference>
<evidence type="ECO:0000313" key="7">
    <source>
        <dbReference type="Proteomes" id="UP000252355"/>
    </source>
</evidence>
<dbReference type="Gene3D" id="1.25.40.10">
    <property type="entry name" value="Tetratricopeptide repeat domain"/>
    <property type="match status" value="1"/>
</dbReference>
<feature type="transmembrane region" description="Helical" evidence="5">
    <location>
        <begin position="329"/>
        <end position="348"/>
    </location>
</feature>
<keyword evidence="1" id="KW-0677">Repeat</keyword>
<feature type="repeat" description="TPR" evidence="3">
    <location>
        <begin position="482"/>
        <end position="515"/>
    </location>
</feature>
<feature type="transmembrane region" description="Helical" evidence="5">
    <location>
        <begin position="166"/>
        <end position="191"/>
    </location>
</feature>
<dbReference type="Proteomes" id="UP000252355">
    <property type="component" value="Unassembled WGS sequence"/>
</dbReference>
<dbReference type="SUPFAM" id="SSF48452">
    <property type="entry name" value="TPR-like"/>
    <property type="match status" value="1"/>
</dbReference>
<keyword evidence="5" id="KW-0812">Transmembrane</keyword>
<dbReference type="PANTHER" id="PTHR44227:SF3">
    <property type="entry name" value="PROTEIN O-MANNOSYL-TRANSFERASE TMTC4"/>
    <property type="match status" value="1"/>
</dbReference>
<reference evidence="6 7" key="1">
    <citation type="submission" date="2018-05" db="EMBL/GenBank/DDBJ databases">
        <title>A metagenomic window into the 2 km-deep terrestrial subsurface aquifer revealed taxonomically and functionally diverse microbial community comprising novel uncultured bacterial lineages.</title>
        <authorList>
            <person name="Kadnikov V.V."/>
            <person name="Mardanov A.V."/>
            <person name="Beletsky A.V."/>
            <person name="Banks D."/>
            <person name="Pimenov N.V."/>
            <person name="Frank Y.A."/>
            <person name="Karnachuk O.V."/>
            <person name="Ravin N.V."/>
        </authorList>
    </citation>
    <scope>NUCLEOTIDE SEQUENCE [LARGE SCALE GENOMIC DNA]</scope>
    <source>
        <strain evidence="6">BY5</strain>
    </source>
</reference>
<dbReference type="PANTHER" id="PTHR44227">
    <property type="match status" value="1"/>
</dbReference>
<evidence type="ECO:0000256" key="2">
    <source>
        <dbReference type="ARBA" id="ARBA00022803"/>
    </source>
</evidence>
<keyword evidence="5" id="KW-0472">Membrane</keyword>
<evidence type="ECO:0000256" key="3">
    <source>
        <dbReference type="PROSITE-ProRule" id="PRU00339"/>
    </source>
</evidence>
<feature type="compositionally biased region" description="Low complexity" evidence="4">
    <location>
        <begin position="221"/>
        <end position="235"/>
    </location>
</feature>
<feature type="transmembrane region" description="Helical" evidence="5">
    <location>
        <begin position="287"/>
        <end position="309"/>
    </location>
</feature>
<evidence type="ECO:0000256" key="1">
    <source>
        <dbReference type="ARBA" id="ARBA00022737"/>
    </source>
</evidence>
<protein>
    <submittedName>
        <fullName evidence="6">Tetratricopeptide TPR_2 repeat protein</fullName>
    </submittedName>
</protein>